<reference evidence="1 2" key="1">
    <citation type="journal article" date="2021" name="Int. J. Syst. Evol. Microbiol.">
        <title>Reticulibacter mediterranei gen. nov., sp. nov., within the new family Reticulibacteraceae fam. nov., and Ktedonospora formicarum gen. nov., sp. nov., Ktedonobacter robiniae sp. nov., Dictyobacter formicarum sp. nov. and Dictyobacter arantiisoli sp. nov., belonging to the class Ktedonobacteria.</title>
        <authorList>
            <person name="Yabe S."/>
            <person name="Zheng Y."/>
            <person name="Wang C.M."/>
            <person name="Sakai Y."/>
            <person name="Abe K."/>
            <person name="Yokota A."/>
            <person name="Donadio S."/>
            <person name="Cavaletti L."/>
            <person name="Monciardini P."/>
        </authorList>
    </citation>
    <scope>NUCLEOTIDE SEQUENCE [LARGE SCALE GENOMIC DNA]</scope>
    <source>
        <strain evidence="1 2">SOSP1-9</strain>
    </source>
</reference>
<keyword evidence="2" id="KW-1185">Reference proteome</keyword>
<protein>
    <recommendedName>
        <fullName evidence="3">Transposase IS111A/IS1328/IS1533 N-terminal domain-containing protein</fullName>
    </recommendedName>
</protein>
<evidence type="ECO:0000313" key="1">
    <source>
        <dbReference type="EMBL" id="GHO88560.1"/>
    </source>
</evidence>
<sequence length="62" mass="7143">MEVLYPRCSGIDVHKRFLVTCLSLVQTNGHRHKELRQFSTMTNEILALKEWLKASGCTHIAM</sequence>
<evidence type="ECO:0008006" key="3">
    <source>
        <dbReference type="Google" id="ProtNLM"/>
    </source>
</evidence>
<proteinExistence type="predicted"/>
<organism evidence="1 2">
    <name type="scientific">Dictyobacter formicarum</name>
    <dbReference type="NCBI Taxonomy" id="2778368"/>
    <lineage>
        <taxon>Bacteria</taxon>
        <taxon>Bacillati</taxon>
        <taxon>Chloroflexota</taxon>
        <taxon>Ktedonobacteria</taxon>
        <taxon>Ktedonobacterales</taxon>
        <taxon>Dictyobacteraceae</taxon>
        <taxon>Dictyobacter</taxon>
    </lineage>
</organism>
<gene>
    <name evidence="1" type="ORF">KSZ_65660</name>
</gene>
<accession>A0ABQ3VRW3</accession>
<name>A0ABQ3VRW3_9CHLR</name>
<comment type="caution">
    <text evidence="1">The sequence shown here is derived from an EMBL/GenBank/DDBJ whole genome shotgun (WGS) entry which is preliminary data.</text>
</comment>
<evidence type="ECO:0000313" key="2">
    <source>
        <dbReference type="Proteomes" id="UP000635565"/>
    </source>
</evidence>
<dbReference type="Proteomes" id="UP000635565">
    <property type="component" value="Unassembled WGS sequence"/>
</dbReference>
<dbReference type="EMBL" id="BNJJ01000025">
    <property type="protein sequence ID" value="GHO88560.1"/>
    <property type="molecule type" value="Genomic_DNA"/>
</dbReference>